<evidence type="ECO:0000256" key="1">
    <source>
        <dbReference type="SAM" id="MobiDB-lite"/>
    </source>
</evidence>
<protein>
    <submittedName>
        <fullName evidence="2">Uncharacterized protein</fullName>
    </submittedName>
</protein>
<proteinExistence type="predicted"/>
<feature type="region of interest" description="Disordered" evidence="1">
    <location>
        <begin position="57"/>
        <end position="90"/>
    </location>
</feature>
<sequence length="120" mass="12730">MSSIYLPAFELPAATVSSSSTLSTFESPSLTFRERRGFTLSLTLAPPPFPNVAAKGELGPTISNLPRRKRSSVASIDLRPPAPAPAPVDAGRTEYFSCVRTDGPHSLRSPTLVGANNEFG</sequence>
<evidence type="ECO:0000313" key="2">
    <source>
        <dbReference type="EMBL" id="KAJ7194882.1"/>
    </source>
</evidence>
<comment type="caution">
    <text evidence="2">The sequence shown here is derived from an EMBL/GenBank/DDBJ whole genome shotgun (WGS) entry which is preliminary data.</text>
</comment>
<evidence type="ECO:0000313" key="3">
    <source>
        <dbReference type="Proteomes" id="UP001219525"/>
    </source>
</evidence>
<reference evidence="2" key="1">
    <citation type="submission" date="2023-03" db="EMBL/GenBank/DDBJ databases">
        <title>Massive genome expansion in bonnet fungi (Mycena s.s.) driven by repeated elements and novel gene families across ecological guilds.</title>
        <authorList>
            <consortium name="Lawrence Berkeley National Laboratory"/>
            <person name="Harder C.B."/>
            <person name="Miyauchi S."/>
            <person name="Viragh M."/>
            <person name="Kuo A."/>
            <person name="Thoen E."/>
            <person name="Andreopoulos B."/>
            <person name="Lu D."/>
            <person name="Skrede I."/>
            <person name="Drula E."/>
            <person name="Henrissat B."/>
            <person name="Morin E."/>
            <person name="Kohler A."/>
            <person name="Barry K."/>
            <person name="LaButti K."/>
            <person name="Morin E."/>
            <person name="Salamov A."/>
            <person name="Lipzen A."/>
            <person name="Mereny Z."/>
            <person name="Hegedus B."/>
            <person name="Baldrian P."/>
            <person name="Stursova M."/>
            <person name="Weitz H."/>
            <person name="Taylor A."/>
            <person name="Grigoriev I.V."/>
            <person name="Nagy L.G."/>
            <person name="Martin F."/>
            <person name="Kauserud H."/>
        </authorList>
    </citation>
    <scope>NUCLEOTIDE SEQUENCE</scope>
    <source>
        <strain evidence="2">9144</strain>
    </source>
</reference>
<gene>
    <name evidence="2" type="ORF">GGX14DRAFT_576090</name>
</gene>
<organism evidence="2 3">
    <name type="scientific">Mycena pura</name>
    <dbReference type="NCBI Taxonomy" id="153505"/>
    <lineage>
        <taxon>Eukaryota</taxon>
        <taxon>Fungi</taxon>
        <taxon>Dikarya</taxon>
        <taxon>Basidiomycota</taxon>
        <taxon>Agaricomycotina</taxon>
        <taxon>Agaricomycetes</taxon>
        <taxon>Agaricomycetidae</taxon>
        <taxon>Agaricales</taxon>
        <taxon>Marasmiineae</taxon>
        <taxon>Mycenaceae</taxon>
        <taxon>Mycena</taxon>
    </lineage>
</organism>
<keyword evidence="3" id="KW-1185">Reference proteome</keyword>
<dbReference type="AlphaFoldDB" id="A0AAD6Y5D1"/>
<accession>A0AAD6Y5D1</accession>
<dbReference type="Proteomes" id="UP001219525">
    <property type="component" value="Unassembled WGS sequence"/>
</dbReference>
<name>A0AAD6Y5D1_9AGAR</name>
<dbReference type="EMBL" id="JARJCW010000095">
    <property type="protein sequence ID" value="KAJ7194882.1"/>
    <property type="molecule type" value="Genomic_DNA"/>
</dbReference>